<dbReference type="EMBL" id="MU151749">
    <property type="protein sequence ID" value="KAF9441911.1"/>
    <property type="molecule type" value="Genomic_DNA"/>
</dbReference>
<protein>
    <submittedName>
        <fullName evidence="1">Uncharacterized protein</fullName>
    </submittedName>
</protein>
<name>A0A9P5X1V5_9AGAR</name>
<gene>
    <name evidence="1" type="ORF">P691DRAFT_790329</name>
</gene>
<comment type="caution">
    <text evidence="1">The sequence shown here is derived from an EMBL/GenBank/DDBJ whole genome shotgun (WGS) entry which is preliminary data.</text>
</comment>
<accession>A0A9P5X1V5</accession>
<reference evidence="1" key="1">
    <citation type="submission" date="2020-11" db="EMBL/GenBank/DDBJ databases">
        <authorList>
            <consortium name="DOE Joint Genome Institute"/>
            <person name="Ahrendt S."/>
            <person name="Riley R."/>
            <person name="Andreopoulos W."/>
            <person name="Labutti K."/>
            <person name="Pangilinan J."/>
            <person name="Ruiz-Duenas F.J."/>
            <person name="Barrasa J.M."/>
            <person name="Sanchez-Garcia M."/>
            <person name="Camarero S."/>
            <person name="Miyauchi S."/>
            <person name="Serrano A."/>
            <person name="Linde D."/>
            <person name="Babiker R."/>
            <person name="Drula E."/>
            <person name="Ayuso-Fernandez I."/>
            <person name="Pacheco R."/>
            <person name="Padilla G."/>
            <person name="Ferreira P."/>
            <person name="Barriuso J."/>
            <person name="Kellner H."/>
            <person name="Castanera R."/>
            <person name="Alfaro M."/>
            <person name="Ramirez L."/>
            <person name="Pisabarro A.G."/>
            <person name="Kuo A."/>
            <person name="Tritt A."/>
            <person name="Lipzen A."/>
            <person name="He G."/>
            <person name="Yan M."/>
            <person name="Ng V."/>
            <person name="Cullen D."/>
            <person name="Martin F."/>
            <person name="Rosso M.-N."/>
            <person name="Henrissat B."/>
            <person name="Hibbett D."/>
            <person name="Martinez A.T."/>
            <person name="Grigoriev I.V."/>
        </authorList>
    </citation>
    <scope>NUCLEOTIDE SEQUENCE</scope>
    <source>
        <strain evidence="1">MF-IS2</strain>
    </source>
</reference>
<dbReference type="Proteomes" id="UP000807342">
    <property type="component" value="Unassembled WGS sequence"/>
</dbReference>
<evidence type="ECO:0000313" key="1">
    <source>
        <dbReference type="EMBL" id="KAF9441911.1"/>
    </source>
</evidence>
<dbReference type="AlphaFoldDB" id="A0A9P5X1V5"/>
<sequence>MYHGLQILERSTQSGFFGVNNPGTNMSGESWNGMSWGILVSFERCGNSSQSQRRLLRKYLNQNKVEEYEDLQTRHLVLKPIREKDERDDILRGFGTPVIVQIAFGYDMDSENDSDDIVQGNCDASTQCVSPVGPTTNGGSQGIFTGARGGGLGVQTFKPR</sequence>
<dbReference type="OrthoDB" id="2789670at2759"/>
<proteinExistence type="predicted"/>
<keyword evidence="2" id="KW-1185">Reference proteome</keyword>
<evidence type="ECO:0000313" key="2">
    <source>
        <dbReference type="Proteomes" id="UP000807342"/>
    </source>
</evidence>
<organism evidence="1 2">
    <name type="scientific">Macrolepiota fuliginosa MF-IS2</name>
    <dbReference type="NCBI Taxonomy" id="1400762"/>
    <lineage>
        <taxon>Eukaryota</taxon>
        <taxon>Fungi</taxon>
        <taxon>Dikarya</taxon>
        <taxon>Basidiomycota</taxon>
        <taxon>Agaricomycotina</taxon>
        <taxon>Agaricomycetes</taxon>
        <taxon>Agaricomycetidae</taxon>
        <taxon>Agaricales</taxon>
        <taxon>Agaricineae</taxon>
        <taxon>Agaricaceae</taxon>
        <taxon>Macrolepiota</taxon>
    </lineage>
</organism>